<dbReference type="EMBL" id="FZQP02003412">
    <property type="protein sequence ID" value="VVC98162.1"/>
    <property type="molecule type" value="Genomic_DNA"/>
</dbReference>
<dbReference type="PANTHER" id="PTHR37445:SF3">
    <property type="entry name" value="ZINC FINGER PHD-TYPE DOMAIN-CONTAINING PROTEIN"/>
    <property type="match status" value="1"/>
</dbReference>
<accession>A0A5E4QKK2</accession>
<evidence type="ECO:0000256" key="2">
    <source>
        <dbReference type="SAM" id="MobiDB-lite"/>
    </source>
</evidence>
<sequence length="241" mass="27493">MSVSNSPTKKLSEKMISTGNNSSSQPDLSKLLLDVAEPVSRNVSLRKRKAPDNDFFSQLNTFKKEVLDILKESSRRHNESITTISENTTSIREQLQDIKTTTEHLLTENKKLKSEMVTLKNTVKLNEEKISELQTEISEIKTCFQTNLQLQSPVVSSYNDVITEIQERVERSKNVVIFGIPEQRLESREARQEVDSSKVDEILKCICPDHLPNVKKILRLGKYNNKKGRPLKVCFTSEETA</sequence>
<dbReference type="AlphaFoldDB" id="A0A5E4QKK2"/>
<keyword evidence="1" id="KW-0175">Coiled coil</keyword>
<proteinExistence type="predicted"/>
<evidence type="ECO:0008006" key="5">
    <source>
        <dbReference type="Google" id="ProtNLM"/>
    </source>
</evidence>
<organism evidence="3 4">
    <name type="scientific">Leptidea sinapis</name>
    <dbReference type="NCBI Taxonomy" id="189913"/>
    <lineage>
        <taxon>Eukaryota</taxon>
        <taxon>Metazoa</taxon>
        <taxon>Ecdysozoa</taxon>
        <taxon>Arthropoda</taxon>
        <taxon>Hexapoda</taxon>
        <taxon>Insecta</taxon>
        <taxon>Pterygota</taxon>
        <taxon>Neoptera</taxon>
        <taxon>Endopterygota</taxon>
        <taxon>Lepidoptera</taxon>
        <taxon>Glossata</taxon>
        <taxon>Ditrysia</taxon>
        <taxon>Papilionoidea</taxon>
        <taxon>Pieridae</taxon>
        <taxon>Dismorphiinae</taxon>
        <taxon>Leptidea</taxon>
    </lineage>
</organism>
<evidence type="ECO:0000256" key="1">
    <source>
        <dbReference type="SAM" id="Coils"/>
    </source>
</evidence>
<evidence type="ECO:0000313" key="4">
    <source>
        <dbReference type="Proteomes" id="UP000324832"/>
    </source>
</evidence>
<feature type="compositionally biased region" description="Polar residues" evidence="2">
    <location>
        <begin position="1"/>
        <end position="27"/>
    </location>
</feature>
<name>A0A5E4QKK2_9NEOP</name>
<reference evidence="3 4" key="1">
    <citation type="submission" date="2017-07" db="EMBL/GenBank/DDBJ databases">
        <authorList>
            <person name="Talla V."/>
            <person name="Backstrom N."/>
        </authorList>
    </citation>
    <scope>NUCLEOTIDE SEQUENCE [LARGE SCALE GENOMIC DNA]</scope>
</reference>
<dbReference type="Proteomes" id="UP000324832">
    <property type="component" value="Unassembled WGS sequence"/>
</dbReference>
<protein>
    <recommendedName>
        <fullName evidence="5">L1 transposable element RRM domain-containing protein</fullName>
    </recommendedName>
</protein>
<keyword evidence="4" id="KW-1185">Reference proteome</keyword>
<feature type="coiled-coil region" evidence="1">
    <location>
        <begin position="109"/>
        <end position="136"/>
    </location>
</feature>
<dbReference type="PANTHER" id="PTHR37445">
    <property type="entry name" value="PROTEIN CBG24663"/>
    <property type="match status" value="1"/>
</dbReference>
<gene>
    <name evidence="3" type="ORF">LSINAPIS_LOCUS9292</name>
</gene>
<feature type="region of interest" description="Disordered" evidence="2">
    <location>
        <begin position="1"/>
        <end position="28"/>
    </location>
</feature>
<evidence type="ECO:0000313" key="3">
    <source>
        <dbReference type="EMBL" id="VVC98162.1"/>
    </source>
</evidence>